<feature type="domain" description="RRM" evidence="2">
    <location>
        <begin position="1"/>
        <end position="71"/>
    </location>
</feature>
<accession>A0A9N9ADE3</accession>
<evidence type="ECO:0000256" key="1">
    <source>
        <dbReference type="PROSITE-ProRule" id="PRU00176"/>
    </source>
</evidence>
<dbReference type="GO" id="GO:0003723">
    <property type="term" value="F:RNA binding"/>
    <property type="evidence" value="ECO:0007669"/>
    <property type="project" value="UniProtKB-UniRule"/>
</dbReference>
<dbReference type="PANTHER" id="PTHR48038:SF1">
    <property type="entry name" value="RIBONUCLEOPROTEIN RB97D"/>
    <property type="match status" value="1"/>
</dbReference>
<evidence type="ECO:0000259" key="2">
    <source>
        <dbReference type="PROSITE" id="PS50102"/>
    </source>
</evidence>
<keyword evidence="4" id="KW-1185">Reference proteome</keyword>
<dbReference type="SUPFAM" id="SSF54928">
    <property type="entry name" value="RNA-binding domain, RBD"/>
    <property type="match status" value="1"/>
</dbReference>
<dbReference type="PANTHER" id="PTHR48038">
    <property type="entry name" value="RIBONUCLEOPROTEIN RB97D"/>
    <property type="match status" value="1"/>
</dbReference>
<dbReference type="EMBL" id="CAJVPI010000365">
    <property type="protein sequence ID" value="CAG8525565.1"/>
    <property type="molecule type" value="Genomic_DNA"/>
</dbReference>
<proteinExistence type="predicted"/>
<reference evidence="3" key="1">
    <citation type="submission" date="2021-06" db="EMBL/GenBank/DDBJ databases">
        <authorList>
            <person name="Kallberg Y."/>
            <person name="Tangrot J."/>
            <person name="Rosling A."/>
        </authorList>
    </citation>
    <scope>NUCLEOTIDE SEQUENCE</scope>
    <source>
        <strain evidence="3">BR232B</strain>
    </source>
</reference>
<dbReference type="Proteomes" id="UP000789739">
    <property type="component" value="Unassembled WGS sequence"/>
</dbReference>
<dbReference type="AlphaFoldDB" id="A0A9N9ADE3"/>
<dbReference type="SMART" id="SM00360">
    <property type="entry name" value="RRM"/>
    <property type="match status" value="1"/>
</dbReference>
<name>A0A9N9ADE3_9GLOM</name>
<protein>
    <submittedName>
        <fullName evidence="3">2418_t:CDS:1</fullName>
    </submittedName>
</protein>
<keyword evidence="1" id="KW-0694">RNA-binding</keyword>
<dbReference type="PROSITE" id="PS50102">
    <property type="entry name" value="RRM"/>
    <property type="match status" value="1"/>
</dbReference>
<evidence type="ECO:0000313" key="4">
    <source>
        <dbReference type="Proteomes" id="UP000789739"/>
    </source>
</evidence>
<dbReference type="InterPro" id="IPR035979">
    <property type="entry name" value="RBD_domain_sf"/>
</dbReference>
<comment type="caution">
    <text evidence="3">The sequence shown here is derived from an EMBL/GenBank/DDBJ whole genome shotgun (WGS) entry which is preliminary data.</text>
</comment>
<dbReference type="OrthoDB" id="5970at2759"/>
<gene>
    <name evidence="3" type="ORF">PBRASI_LOCUS3852</name>
</gene>
<sequence length="219" mass="25281">MSLFIGRLAIDTDRRDLEDIFDRYGRMTRLELKRGYAFIHYQDERDAKDALKEADGIRIHGHRIIVEWAKNGGRKPGENECFKCRKEVLDAYKDIGLKTVTWVAIINIEVEVPEEAVPSETRMVYADNMTMTIRPSNWQEGIQRMPGLNFNSRRILCSKTPGRARHHQGDVHQDMTEGTIVGRIMVVIHTVIREGLRMKREMSIEMEVDVVGVIGPELF</sequence>
<dbReference type="InterPro" id="IPR012677">
    <property type="entry name" value="Nucleotide-bd_a/b_plait_sf"/>
</dbReference>
<dbReference type="Pfam" id="PF00076">
    <property type="entry name" value="RRM_1"/>
    <property type="match status" value="1"/>
</dbReference>
<evidence type="ECO:0000313" key="3">
    <source>
        <dbReference type="EMBL" id="CAG8525565.1"/>
    </source>
</evidence>
<dbReference type="InterPro" id="IPR000504">
    <property type="entry name" value="RRM_dom"/>
</dbReference>
<dbReference type="Gene3D" id="3.30.70.330">
    <property type="match status" value="1"/>
</dbReference>
<organism evidence="3 4">
    <name type="scientific">Paraglomus brasilianum</name>
    <dbReference type="NCBI Taxonomy" id="144538"/>
    <lineage>
        <taxon>Eukaryota</taxon>
        <taxon>Fungi</taxon>
        <taxon>Fungi incertae sedis</taxon>
        <taxon>Mucoromycota</taxon>
        <taxon>Glomeromycotina</taxon>
        <taxon>Glomeromycetes</taxon>
        <taxon>Paraglomerales</taxon>
        <taxon>Paraglomeraceae</taxon>
        <taxon>Paraglomus</taxon>
    </lineage>
</organism>